<accession>A0AAW1V5W0</accession>
<gene>
    <name evidence="2" type="ORF">WA026_021100</name>
</gene>
<comment type="caution">
    <text evidence="2">The sequence shown here is derived from an EMBL/GenBank/DDBJ whole genome shotgun (WGS) entry which is preliminary data.</text>
</comment>
<evidence type="ECO:0000313" key="3">
    <source>
        <dbReference type="Proteomes" id="UP001431783"/>
    </source>
</evidence>
<sequence>MKDHHHFTLVVSYGPNIGTPELLLIINKTVIAINIFTDVVRVGDSVHSKLPVEIEDTFIHRDFDIVTVDSAAGFILECNTKFHICTFEVSGWYFGKTAGLFGTINNEASDDFLSSDKKKYNETNIKDFAALPRSCRTQANCTVIKGTTCLGGYCLCGDNTNPVNGACKTQIKDVTPQHVSSACS</sequence>
<protein>
    <recommendedName>
        <fullName evidence="1">VWFD domain-containing protein</fullName>
    </recommendedName>
</protein>
<dbReference type="AlphaFoldDB" id="A0AAW1V5W0"/>
<reference evidence="2 3" key="1">
    <citation type="submission" date="2023-03" db="EMBL/GenBank/DDBJ databases">
        <title>Genome insight into feeding habits of ladybird beetles.</title>
        <authorList>
            <person name="Li H.-S."/>
            <person name="Huang Y.-H."/>
            <person name="Pang H."/>
        </authorList>
    </citation>
    <scope>NUCLEOTIDE SEQUENCE [LARGE SCALE GENOMIC DNA]</scope>
    <source>
        <strain evidence="2">SYSU_2023b</strain>
        <tissue evidence="2">Whole body</tissue>
    </source>
</reference>
<evidence type="ECO:0000259" key="1">
    <source>
        <dbReference type="PROSITE" id="PS51233"/>
    </source>
</evidence>
<name>A0AAW1V5W0_9CUCU</name>
<feature type="domain" description="VWFD" evidence="1">
    <location>
        <begin position="1"/>
        <end position="142"/>
    </location>
</feature>
<dbReference type="Pfam" id="PF00094">
    <property type="entry name" value="VWD"/>
    <property type="match status" value="1"/>
</dbReference>
<dbReference type="PANTHER" id="PTHR37860:SF1">
    <property type="match status" value="1"/>
</dbReference>
<organism evidence="2 3">
    <name type="scientific">Henosepilachna vigintioctopunctata</name>
    <dbReference type="NCBI Taxonomy" id="420089"/>
    <lineage>
        <taxon>Eukaryota</taxon>
        <taxon>Metazoa</taxon>
        <taxon>Ecdysozoa</taxon>
        <taxon>Arthropoda</taxon>
        <taxon>Hexapoda</taxon>
        <taxon>Insecta</taxon>
        <taxon>Pterygota</taxon>
        <taxon>Neoptera</taxon>
        <taxon>Endopterygota</taxon>
        <taxon>Coleoptera</taxon>
        <taxon>Polyphaga</taxon>
        <taxon>Cucujiformia</taxon>
        <taxon>Coccinelloidea</taxon>
        <taxon>Coccinellidae</taxon>
        <taxon>Epilachninae</taxon>
        <taxon>Epilachnini</taxon>
        <taxon>Henosepilachna</taxon>
    </lineage>
</organism>
<dbReference type="EMBL" id="JARQZJ010000106">
    <property type="protein sequence ID" value="KAK9887249.1"/>
    <property type="molecule type" value="Genomic_DNA"/>
</dbReference>
<keyword evidence="3" id="KW-1185">Reference proteome</keyword>
<dbReference type="PANTHER" id="PTHR37860">
    <property type="entry name" value="AGAP008810-PA"/>
    <property type="match status" value="1"/>
</dbReference>
<proteinExistence type="predicted"/>
<dbReference type="InterPro" id="IPR001846">
    <property type="entry name" value="VWF_type-D"/>
</dbReference>
<evidence type="ECO:0000313" key="2">
    <source>
        <dbReference type="EMBL" id="KAK9887249.1"/>
    </source>
</evidence>
<dbReference type="Proteomes" id="UP001431783">
    <property type="component" value="Unassembled WGS sequence"/>
</dbReference>
<dbReference type="PROSITE" id="PS51233">
    <property type="entry name" value="VWFD"/>
    <property type="match status" value="1"/>
</dbReference>